<keyword evidence="2" id="KW-0229">DNA integration</keyword>
<name>C8N732_CARH6</name>
<dbReference type="EMBL" id="ACKY01000017">
    <property type="protein sequence ID" value="EEV89528.1"/>
    <property type="molecule type" value="Genomic_DNA"/>
</dbReference>
<dbReference type="GO" id="GO:0003677">
    <property type="term" value="F:DNA binding"/>
    <property type="evidence" value="ECO:0007669"/>
    <property type="project" value="UniProtKB-KW"/>
</dbReference>
<dbReference type="Pfam" id="PF13356">
    <property type="entry name" value="Arm-DNA-bind_3"/>
    <property type="match status" value="1"/>
</dbReference>
<comment type="similarity">
    <text evidence="1">Belongs to the 'phage' integrase family.</text>
</comment>
<dbReference type="InterPro" id="IPR050808">
    <property type="entry name" value="Phage_Integrase"/>
</dbReference>
<dbReference type="Gene3D" id="3.30.160.390">
    <property type="entry name" value="Integrase, DNA-binding domain"/>
    <property type="match status" value="1"/>
</dbReference>
<dbReference type="AlphaFoldDB" id="C8N732"/>
<gene>
    <name evidence="6" type="ORF">HMPREF0198_0309</name>
</gene>
<evidence type="ECO:0000256" key="4">
    <source>
        <dbReference type="ARBA" id="ARBA00023172"/>
    </source>
</evidence>
<dbReference type="InterPro" id="IPR013762">
    <property type="entry name" value="Integrase-like_cat_sf"/>
</dbReference>
<dbReference type="STRING" id="2718.CHUV0807_1128"/>
<evidence type="ECO:0000256" key="1">
    <source>
        <dbReference type="ARBA" id="ARBA00008857"/>
    </source>
</evidence>
<organism evidence="6 7">
    <name type="scientific">Cardiobacterium hominis (strain ATCC 15826 / DSM 8339 / NCTC 10426 / 6573)</name>
    <dbReference type="NCBI Taxonomy" id="638300"/>
    <lineage>
        <taxon>Bacteria</taxon>
        <taxon>Pseudomonadati</taxon>
        <taxon>Pseudomonadota</taxon>
        <taxon>Gammaproteobacteria</taxon>
        <taxon>Cardiobacteriales</taxon>
        <taxon>Cardiobacteriaceae</taxon>
        <taxon>Cardiobacterium</taxon>
    </lineage>
</organism>
<dbReference type="GO" id="GO:0006310">
    <property type="term" value="P:DNA recombination"/>
    <property type="evidence" value="ECO:0007669"/>
    <property type="project" value="UniProtKB-KW"/>
</dbReference>
<evidence type="ECO:0000259" key="5">
    <source>
        <dbReference type="PROSITE" id="PS51898"/>
    </source>
</evidence>
<dbReference type="SUPFAM" id="SSF56349">
    <property type="entry name" value="DNA breaking-rejoining enzymes"/>
    <property type="match status" value="1"/>
</dbReference>
<evidence type="ECO:0000256" key="2">
    <source>
        <dbReference type="ARBA" id="ARBA00022908"/>
    </source>
</evidence>
<dbReference type="PANTHER" id="PTHR30629:SF2">
    <property type="entry name" value="PROPHAGE INTEGRASE INTS-RELATED"/>
    <property type="match status" value="1"/>
</dbReference>
<keyword evidence="4" id="KW-0233">DNA recombination</keyword>
<dbReference type="InterPro" id="IPR025166">
    <property type="entry name" value="Integrase_DNA_bind_dom"/>
</dbReference>
<dbReference type="Gene3D" id="1.10.443.10">
    <property type="entry name" value="Intergrase catalytic core"/>
    <property type="match status" value="1"/>
</dbReference>
<comment type="caution">
    <text evidence="6">The sequence shown here is derived from an EMBL/GenBank/DDBJ whole genome shotgun (WGS) entry which is preliminary data.</text>
</comment>
<protein>
    <submittedName>
        <fullName evidence="6">Site-specific recombinase, phage integrase family</fullName>
    </submittedName>
</protein>
<accession>C8N732</accession>
<reference evidence="6 7" key="1">
    <citation type="submission" date="2009-08" db="EMBL/GenBank/DDBJ databases">
        <authorList>
            <person name="Qin X."/>
            <person name="Bachman B."/>
            <person name="Battles P."/>
            <person name="Bell A."/>
            <person name="Bess C."/>
            <person name="Bickham C."/>
            <person name="Chaboub L."/>
            <person name="Chen D."/>
            <person name="Coyle M."/>
            <person name="Deiros D.R."/>
            <person name="Dinh H."/>
            <person name="Forbes L."/>
            <person name="Fowler G."/>
            <person name="Francisco L."/>
            <person name="Fu Q."/>
            <person name="Gubbala S."/>
            <person name="Hale W."/>
            <person name="Han Y."/>
            <person name="Hemphill L."/>
            <person name="Highlander S.K."/>
            <person name="Hirani K."/>
            <person name="Hogues M."/>
            <person name="Jackson L."/>
            <person name="Jakkamsetti A."/>
            <person name="Javaid M."/>
            <person name="Jiang H."/>
            <person name="Korchina V."/>
            <person name="Kovar C."/>
            <person name="Lara F."/>
            <person name="Lee S."/>
            <person name="Mata R."/>
            <person name="Mathew T."/>
            <person name="Moen C."/>
            <person name="Morales K."/>
            <person name="Munidasa M."/>
            <person name="Nazareth L."/>
            <person name="Ngo R."/>
            <person name="Nguyen L."/>
            <person name="Okwuonu G."/>
            <person name="Ongeri F."/>
            <person name="Patil S."/>
            <person name="Petrosino J."/>
            <person name="Pham C."/>
            <person name="Pham P."/>
            <person name="Pu L.-L."/>
            <person name="Puazo M."/>
            <person name="Raj R."/>
            <person name="Reid J."/>
            <person name="Rouhana J."/>
            <person name="Saada N."/>
            <person name="Shang Y."/>
            <person name="Simmons D."/>
            <person name="Thornton R."/>
            <person name="Warren J."/>
            <person name="Weissenberger G."/>
            <person name="Zhang J."/>
            <person name="Zhang L."/>
            <person name="Zhou C."/>
            <person name="Zhu D."/>
            <person name="Muzny D."/>
            <person name="Worley K."/>
            <person name="Gibbs R."/>
        </authorList>
    </citation>
    <scope>NUCLEOTIDE SEQUENCE [LARGE SCALE GENOMIC DNA]</scope>
    <source>
        <strain evidence="7">ATCC 15826 / DSM 8339 / NCTC 10426 / 6573</strain>
    </source>
</reference>
<dbReference type="OrthoDB" id="9795573at2"/>
<dbReference type="InterPro" id="IPR053876">
    <property type="entry name" value="Phage_int_M"/>
</dbReference>
<dbReference type="PROSITE" id="PS51898">
    <property type="entry name" value="TYR_RECOMBINASE"/>
    <property type="match status" value="1"/>
</dbReference>
<feature type="domain" description="Tyr recombinase" evidence="5">
    <location>
        <begin position="207"/>
        <end position="385"/>
    </location>
</feature>
<sequence>MKRPILNPHMLSDAKIKAAKPQSSKYKLFDRDGLFLLVQPNGSKLWRMRYQFLGKRRELALGKYPGMSLKDARDKVFEYRGMLDNDADPHSAHARRRRLEGGYTVLEAIDDLLADKARRCVPEHVEKCRSRLYKYVVPRFGHLPLPRLSSDDLQDLVVAIDEAGKNHMARRVLGLVRETYDLAIRKRKADYNPAQPLKGVIKPVKVKNHARITRPARLAELVRAIDVYHGTWQVTLAMKFLSLTFVRQKELRSMTWDDVDIDRKIWVIPAEKIKMSRDHIVPLSRQAVEVLMDVQRLGGDKGRVFPGLRPGRPISEGTIVTALRSMGFTQDEMCGHGFRGTASTLLNEMGYDHKHIDMQLAHWDSSSVSSAYNHALYLKQRTEIMQAWADYLEGLRAGS</sequence>
<dbReference type="Proteomes" id="UP000004870">
    <property type="component" value="Unassembled WGS sequence"/>
</dbReference>
<evidence type="ECO:0000313" key="7">
    <source>
        <dbReference type="Proteomes" id="UP000004870"/>
    </source>
</evidence>
<keyword evidence="3" id="KW-0238">DNA-binding</keyword>
<dbReference type="InterPro" id="IPR010998">
    <property type="entry name" value="Integrase_recombinase_N"/>
</dbReference>
<dbReference type="Gene3D" id="1.10.150.130">
    <property type="match status" value="1"/>
</dbReference>
<keyword evidence="7" id="KW-1185">Reference proteome</keyword>
<evidence type="ECO:0000313" key="6">
    <source>
        <dbReference type="EMBL" id="EEV89528.1"/>
    </source>
</evidence>
<dbReference type="CDD" id="cd00801">
    <property type="entry name" value="INT_P4_C"/>
    <property type="match status" value="1"/>
</dbReference>
<dbReference type="HOGENOM" id="CLU_027562_0_0_6"/>
<dbReference type="Pfam" id="PF22022">
    <property type="entry name" value="Phage_int_M"/>
    <property type="match status" value="1"/>
</dbReference>
<dbReference type="InterPro" id="IPR038488">
    <property type="entry name" value="Integrase_DNA-bd_sf"/>
</dbReference>
<dbReference type="PANTHER" id="PTHR30629">
    <property type="entry name" value="PROPHAGE INTEGRASE"/>
    <property type="match status" value="1"/>
</dbReference>
<proteinExistence type="inferred from homology"/>
<dbReference type="InterPro" id="IPR011010">
    <property type="entry name" value="DNA_brk_join_enz"/>
</dbReference>
<dbReference type="GO" id="GO:0015074">
    <property type="term" value="P:DNA integration"/>
    <property type="evidence" value="ECO:0007669"/>
    <property type="project" value="UniProtKB-KW"/>
</dbReference>
<dbReference type="Pfam" id="PF00589">
    <property type="entry name" value="Phage_integrase"/>
    <property type="match status" value="1"/>
</dbReference>
<evidence type="ECO:0000256" key="3">
    <source>
        <dbReference type="ARBA" id="ARBA00023125"/>
    </source>
</evidence>
<dbReference type="InterPro" id="IPR002104">
    <property type="entry name" value="Integrase_catalytic"/>
</dbReference>